<proteinExistence type="predicted"/>
<accession>A0A1I7XV54</accession>
<dbReference type="WBParaSite" id="Hba_21378">
    <property type="protein sequence ID" value="Hba_21378"/>
    <property type="gene ID" value="Hba_21378"/>
</dbReference>
<evidence type="ECO:0000313" key="1">
    <source>
        <dbReference type="Proteomes" id="UP000095283"/>
    </source>
</evidence>
<dbReference type="GO" id="GO:0004867">
    <property type="term" value="F:serine-type endopeptidase inhibitor activity"/>
    <property type="evidence" value="ECO:0007669"/>
    <property type="project" value="InterPro"/>
</dbReference>
<dbReference type="AlphaFoldDB" id="A0A1I7XV54"/>
<dbReference type="InterPro" id="IPR036880">
    <property type="entry name" value="Kunitz_BPTI_sf"/>
</dbReference>
<dbReference type="Proteomes" id="UP000095283">
    <property type="component" value="Unplaced"/>
</dbReference>
<reference evidence="2" key="1">
    <citation type="submission" date="2016-11" db="UniProtKB">
        <authorList>
            <consortium name="WormBaseParasite"/>
        </authorList>
    </citation>
    <scope>IDENTIFICATION</scope>
</reference>
<organism evidence="1 2">
    <name type="scientific">Heterorhabditis bacteriophora</name>
    <name type="common">Entomopathogenic nematode worm</name>
    <dbReference type="NCBI Taxonomy" id="37862"/>
    <lineage>
        <taxon>Eukaryota</taxon>
        <taxon>Metazoa</taxon>
        <taxon>Ecdysozoa</taxon>
        <taxon>Nematoda</taxon>
        <taxon>Chromadorea</taxon>
        <taxon>Rhabditida</taxon>
        <taxon>Rhabditina</taxon>
        <taxon>Rhabditomorpha</taxon>
        <taxon>Strongyloidea</taxon>
        <taxon>Heterorhabditidae</taxon>
        <taxon>Heterorhabditis</taxon>
    </lineage>
</organism>
<dbReference type="SUPFAM" id="SSF57362">
    <property type="entry name" value="BPTI-like"/>
    <property type="match status" value="1"/>
</dbReference>
<evidence type="ECO:0000313" key="2">
    <source>
        <dbReference type="WBParaSite" id="Hba_21378"/>
    </source>
</evidence>
<name>A0A1I7XV54_HETBA</name>
<sequence>MHRKKCTSLHWGGCQSDSKNFFIDMGQCQELCEMPMKELTDGCIEPFDDGYRASCSSDGRFQQYYFSIKSLKAVKCFGKQFSDIILFDYFVFKTSSPQTRDFY</sequence>
<protein>
    <submittedName>
        <fullName evidence="2">BPTI/Kunitz inhibitor domain-containing protein</fullName>
    </submittedName>
</protein>
<keyword evidence="1" id="KW-1185">Reference proteome</keyword>